<organism evidence="2 3">
    <name type="scientific">Sphaerobolus stellatus (strain SS14)</name>
    <dbReference type="NCBI Taxonomy" id="990650"/>
    <lineage>
        <taxon>Eukaryota</taxon>
        <taxon>Fungi</taxon>
        <taxon>Dikarya</taxon>
        <taxon>Basidiomycota</taxon>
        <taxon>Agaricomycotina</taxon>
        <taxon>Agaricomycetes</taxon>
        <taxon>Phallomycetidae</taxon>
        <taxon>Geastrales</taxon>
        <taxon>Sphaerobolaceae</taxon>
        <taxon>Sphaerobolus</taxon>
    </lineage>
</organism>
<gene>
    <name evidence="2" type="ORF">M422DRAFT_33356</name>
</gene>
<reference evidence="2 3" key="1">
    <citation type="submission" date="2014-06" db="EMBL/GenBank/DDBJ databases">
        <title>Evolutionary Origins and Diversification of the Mycorrhizal Mutualists.</title>
        <authorList>
            <consortium name="DOE Joint Genome Institute"/>
            <consortium name="Mycorrhizal Genomics Consortium"/>
            <person name="Kohler A."/>
            <person name="Kuo A."/>
            <person name="Nagy L.G."/>
            <person name="Floudas D."/>
            <person name="Copeland A."/>
            <person name="Barry K.W."/>
            <person name="Cichocki N."/>
            <person name="Veneault-Fourrey C."/>
            <person name="LaButti K."/>
            <person name="Lindquist E.A."/>
            <person name="Lipzen A."/>
            <person name="Lundell T."/>
            <person name="Morin E."/>
            <person name="Murat C."/>
            <person name="Riley R."/>
            <person name="Ohm R."/>
            <person name="Sun H."/>
            <person name="Tunlid A."/>
            <person name="Henrissat B."/>
            <person name="Grigoriev I.V."/>
            <person name="Hibbett D.S."/>
            <person name="Martin F."/>
        </authorList>
    </citation>
    <scope>NUCLEOTIDE SEQUENCE [LARGE SCALE GENOMIC DNA]</scope>
    <source>
        <strain evidence="2 3">SS14</strain>
    </source>
</reference>
<proteinExistence type="predicted"/>
<dbReference type="AlphaFoldDB" id="A0A0C9VLJ3"/>
<dbReference type="EMBL" id="KN837161">
    <property type="protein sequence ID" value="KIJ38406.1"/>
    <property type="molecule type" value="Genomic_DNA"/>
</dbReference>
<feature type="compositionally biased region" description="Basic and acidic residues" evidence="1">
    <location>
        <begin position="70"/>
        <end position="82"/>
    </location>
</feature>
<evidence type="ECO:0000256" key="1">
    <source>
        <dbReference type="SAM" id="MobiDB-lite"/>
    </source>
</evidence>
<dbReference type="PANTHER" id="PTHR40462">
    <property type="entry name" value="CHROMOSOME 1, WHOLE GENOME SHOTGUN SEQUENCE"/>
    <property type="match status" value="1"/>
</dbReference>
<dbReference type="HOGENOM" id="CLU_169797_2_0_1"/>
<feature type="compositionally biased region" description="Basic and acidic residues" evidence="1">
    <location>
        <begin position="54"/>
        <end position="63"/>
    </location>
</feature>
<sequence length="82" mass="8606">MQSNNNNQGGLLGGFGGHNNTTGVTGNTGGGGDMLDKAVDFLEKKGGHQQSHSTTEKISDGIRKGFQKVTGKDVPIKDKTYQ</sequence>
<evidence type="ECO:0000313" key="2">
    <source>
        <dbReference type="EMBL" id="KIJ38406.1"/>
    </source>
</evidence>
<protein>
    <submittedName>
        <fullName evidence="2">Uncharacterized protein</fullName>
    </submittedName>
</protein>
<name>A0A0C9VLJ3_SPHS4</name>
<dbReference type="PANTHER" id="PTHR40462:SF1">
    <property type="entry name" value="EXPRESSED PROTEIN"/>
    <property type="match status" value="1"/>
</dbReference>
<feature type="region of interest" description="Disordered" evidence="1">
    <location>
        <begin position="45"/>
        <end position="82"/>
    </location>
</feature>
<dbReference type="Proteomes" id="UP000054279">
    <property type="component" value="Unassembled WGS sequence"/>
</dbReference>
<accession>A0A0C9VLJ3</accession>
<keyword evidence="3" id="KW-1185">Reference proteome</keyword>
<evidence type="ECO:0000313" key="3">
    <source>
        <dbReference type="Proteomes" id="UP000054279"/>
    </source>
</evidence>
<dbReference type="OrthoDB" id="3050608at2759"/>
<feature type="region of interest" description="Disordered" evidence="1">
    <location>
        <begin position="1"/>
        <end position="31"/>
    </location>
</feature>